<dbReference type="CDD" id="cd01647">
    <property type="entry name" value="RT_LTR"/>
    <property type="match status" value="1"/>
</dbReference>
<dbReference type="InterPro" id="IPR001584">
    <property type="entry name" value="Integrase_cat-core"/>
</dbReference>
<feature type="compositionally biased region" description="Low complexity" evidence="3">
    <location>
        <begin position="1129"/>
        <end position="1145"/>
    </location>
</feature>
<feature type="region of interest" description="Disordered" evidence="3">
    <location>
        <begin position="1129"/>
        <end position="1160"/>
    </location>
</feature>
<dbReference type="Proteomes" id="UP001219518">
    <property type="component" value="Unassembled WGS sequence"/>
</dbReference>
<dbReference type="GO" id="GO:0003964">
    <property type="term" value="F:RNA-directed DNA polymerase activity"/>
    <property type="evidence" value="ECO:0007669"/>
    <property type="project" value="UniProtKB-EC"/>
</dbReference>
<protein>
    <recommendedName>
        <fullName evidence="1">RNA-directed DNA polymerase</fullName>
        <ecNumber evidence="1">2.7.7.49</ecNumber>
    </recommendedName>
</protein>
<dbReference type="Gene3D" id="2.40.70.10">
    <property type="entry name" value="Acid Proteases"/>
    <property type="match status" value="1"/>
</dbReference>
<feature type="domain" description="Integrase catalytic" evidence="6">
    <location>
        <begin position="863"/>
        <end position="969"/>
    </location>
</feature>
<dbReference type="Gene3D" id="3.30.70.270">
    <property type="match status" value="1"/>
</dbReference>
<feature type="domain" description="Reverse transcriptase" evidence="5">
    <location>
        <begin position="498"/>
        <end position="675"/>
    </location>
</feature>
<evidence type="ECO:0000256" key="3">
    <source>
        <dbReference type="SAM" id="MobiDB-lite"/>
    </source>
</evidence>
<evidence type="ECO:0000259" key="6">
    <source>
        <dbReference type="PROSITE" id="PS50994"/>
    </source>
</evidence>
<dbReference type="PANTHER" id="PTHR37984:SF8">
    <property type="entry name" value="CCHC-TYPE DOMAIN-CONTAINING PROTEIN"/>
    <property type="match status" value="1"/>
</dbReference>
<feature type="compositionally biased region" description="Basic and acidic residues" evidence="3">
    <location>
        <begin position="185"/>
        <end position="212"/>
    </location>
</feature>
<dbReference type="InterPro" id="IPR043502">
    <property type="entry name" value="DNA/RNA_pol_sf"/>
</dbReference>
<dbReference type="AlphaFoldDB" id="A0AAE1HFT9"/>
<feature type="region of interest" description="Disordered" evidence="3">
    <location>
        <begin position="177"/>
        <end position="251"/>
    </location>
</feature>
<evidence type="ECO:0000313" key="8">
    <source>
        <dbReference type="Proteomes" id="UP001219518"/>
    </source>
</evidence>
<feature type="domain" description="Peptidase A2" evidence="4">
    <location>
        <begin position="300"/>
        <end position="340"/>
    </location>
</feature>
<evidence type="ECO:0000259" key="5">
    <source>
        <dbReference type="PROSITE" id="PS50878"/>
    </source>
</evidence>
<dbReference type="PROSITE" id="PS50878">
    <property type="entry name" value="RT_POL"/>
    <property type="match status" value="1"/>
</dbReference>
<dbReference type="GO" id="GO:0006508">
    <property type="term" value="P:proteolysis"/>
    <property type="evidence" value="ECO:0007669"/>
    <property type="project" value="InterPro"/>
</dbReference>
<dbReference type="SUPFAM" id="SSF56672">
    <property type="entry name" value="DNA/RNA polymerases"/>
    <property type="match status" value="1"/>
</dbReference>
<dbReference type="GO" id="GO:0003676">
    <property type="term" value="F:nucleic acid binding"/>
    <property type="evidence" value="ECO:0007669"/>
    <property type="project" value="InterPro"/>
</dbReference>
<dbReference type="Gene3D" id="3.10.10.10">
    <property type="entry name" value="HIV Type 1 Reverse Transcriptase, subunit A, domain 1"/>
    <property type="match status" value="1"/>
</dbReference>
<dbReference type="GO" id="GO:0004190">
    <property type="term" value="F:aspartic-type endopeptidase activity"/>
    <property type="evidence" value="ECO:0007669"/>
    <property type="project" value="InterPro"/>
</dbReference>
<dbReference type="InterPro" id="IPR041588">
    <property type="entry name" value="Integrase_H2C2"/>
</dbReference>
<dbReference type="PROSITE" id="PS50994">
    <property type="entry name" value="INTEGRASE"/>
    <property type="match status" value="1"/>
</dbReference>
<feature type="compositionally biased region" description="Low complexity" evidence="3">
    <location>
        <begin position="230"/>
        <end position="247"/>
    </location>
</feature>
<dbReference type="FunFam" id="1.10.340.70:FF:000003">
    <property type="entry name" value="Protein CBG25708"/>
    <property type="match status" value="1"/>
</dbReference>
<dbReference type="SUPFAM" id="SSF53098">
    <property type="entry name" value="Ribonuclease H-like"/>
    <property type="match status" value="1"/>
</dbReference>
<reference evidence="7" key="2">
    <citation type="journal article" date="2023" name="BMC Genomics">
        <title>Pest status, molecular evolution, and epigenetic factors derived from the genome assembly of Frankliniella fusca, a thysanopteran phytovirus vector.</title>
        <authorList>
            <person name="Catto M.A."/>
            <person name="Labadie P.E."/>
            <person name="Jacobson A.L."/>
            <person name="Kennedy G.G."/>
            <person name="Srinivasan R."/>
            <person name="Hunt B.G."/>
        </authorList>
    </citation>
    <scope>NUCLEOTIDE SEQUENCE</scope>
    <source>
        <strain evidence="7">PL_HMW_Pooled</strain>
    </source>
</reference>
<evidence type="ECO:0000313" key="7">
    <source>
        <dbReference type="EMBL" id="KAK3919785.1"/>
    </source>
</evidence>
<dbReference type="Gene3D" id="3.30.420.10">
    <property type="entry name" value="Ribonuclease H-like superfamily/Ribonuclease H"/>
    <property type="match status" value="1"/>
</dbReference>
<evidence type="ECO:0000259" key="4">
    <source>
        <dbReference type="PROSITE" id="PS50175"/>
    </source>
</evidence>
<accession>A0AAE1HFT9</accession>
<dbReference type="InterPro" id="IPR036397">
    <property type="entry name" value="RNaseH_sf"/>
</dbReference>
<keyword evidence="2" id="KW-0378">Hydrolase</keyword>
<dbReference type="InterPro" id="IPR050951">
    <property type="entry name" value="Retrovirus_Pol_polyprotein"/>
</dbReference>
<dbReference type="EC" id="2.7.7.49" evidence="1"/>
<proteinExistence type="predicted"/>
<organism evidence="7 8">
    <name type="scientific">Frankliniella fusca</name>
    <dbReference type="NCBI Taxonomy" id="407009"/>
    <lineage>
        <taxon>Eukaryota</taxon>
        <taxon>Metazoa</taxon>
        <taxon>Ecdysozoa</taxon>
        <taxon>Arthropoda</taxon>
        <taxon>Hexapoda</taxon>
        <taxon>Insecta</taxon>
        <taxon>Pterygota</taxon>
        <taxon>Neoptera</taxon>
        <taxon>Paraneoptera</taxon>
        <taxon>Thysanoptera</taxon>
        <taxon>Terebrantia</taxon>
        <taxon>Thripoidea</taxon>
        <taxon>Thripidae</taxon>
        <taxon>Frankliniella</taxon>
    </lineage>
</organism>
<dbReference type="Pfam" id="PF00078">
    <property type="entry name" value="RVT_1"/>
    <property type="match status" value="1"/>
</dbReference>
<gene>
    <name evidence="7" type="ORF">KUF71_008912</name>
</gene>
<dbReference type="GO" id="GO:0042575">
    <property type="term" value="C:DNA polymerase complex"/>
    <property type="evidence" value="ECO:0007669"/>
    <property type="project" value="UniProtKB-ARBA"/>
</dbReference>
<reference evidence="7" key="1">
    <citation type="submission" date="2021-07" db="EMBL/GenBank/DDBJ databases">
        <authorList>
            <person name="Catto M.A."/>
            <person name="Jacobson A."/>
            <person name="Kennedy G."/>
            <person name="Labadie P."/>
            <person name="Hunt B.G."/>
            <person name="Srinivasan R."/>
        </authorList>
    </citation>
    <scope>NUCLEOTIDE SEQUENCE</scope>
    <source>
        <strain evidence="7">PL_HMW_Pooled</strain>
        <tissue evidence="7">Head</tissue>
    </source>
</reference>
<name>A0AAE1HFT9_9NEOP</name>
<dbReference type="InterPro" id="IPR001995">
    <property type="entry name" value="Peptidase_A2_cat"/>
</dbReference>
<dbReference type="GO" id="GO:0015074">
    <property type="term" value="P:DNA integration"/>
    <property type="evidence" value="ECO:0007669"/>
    <property type="project" value="InterPro"/>
</dbReference>
<evidence type="ECO:0000256" key="1">
    <source>
        <dbReference type="ARBA" id="ARBA00012493"/>
    </source>
</evidence>
<dbReference type="EMBL" id="JAHWGI010000981">
    <property type="protein sequence ID" value="KAK3919785.1"/>
    <property type="molecule type" value="Genomic_DNA"/>
</dbReference>
<dbReference type="InterPro" id="IPR000477">
    <property type="entry name" value="RT_dom"/>
</dbReference>
<dbReference type="PROSITE" id="PS50175">
    <property type="entry name" value="ASP_PROT_RETROV"/>
    <property type="match status" value="1"/>
</dbReference>
<dbReference type="Pfam" id="PF17921">
    <property type="entry name" value="Integrase_H2C2"/>
    <property type="match status" value="1"/>
</dbReference>
<dbReference type="InterPro" id="IPR012337">
    <property type="entry name" value="RNaseH-like_sf"/>
</dbReference>
<dbReference type="InterPro" id="IPR021109">
    <property type="entry name" value="Peptidase_aspartic_dom_sf"/>
</dbReference>
<comment type="caution">
    <text evidence="7">The sequence shown here is derived from an EMBL/GenBank/DDBJ whole genome shotgun (WGS) entry which is preliminary data.</text>
</comment>
<dbReference type="InterPro" id="IPR043128">
    <property type="entry name" value="Rev_trsase/Diguanyl_cyclase"/>
</dbReference>
<keyword evidence="8" id="KW-1185">Reference proteome</keyword>
<evidence type="ECO:0000256" key="2">
    <source>
        <dbReference type="ARBA" id="ARBA00022801"/>
    </source>
</evidence>
<dbReference type="CDD" id="cd05481">
    <property type="entry name" value="retropepsin_like_LTR_1"/>
    <property type="match status" value="1"/>
</dbReference>
<sequence>METYLNLHTLKLHLVLAAKPVNLGSPISGIQVQVSRRCDFTEKLDEKLNEEQKSTVAGLTEVIDANVLPKTNECFERFLYNQIARQPGEDINKFVAGCKDKLKRCGLPEETWDKKIIDTLVHNLGDLQLQQVLFQTKSDQLTLPFVTDSIQIQEASKSQMREVQSCRRIGEVNAYNSNSVTSRTESTRGRERTRSKSYERPRTRTSSHESQNRAKSSSRSRKTGARAYHARSPTPARSASAVSSSSSLNDDCDNCGRQHGSDWCPAENKRCHACSRIGHLATHLLSKSWFEIVHYNDIEIQFKMDTGAEVNIMPKKVLDKIFDNNYKVRPTSIILEAFGGNLLRPMGTITLENCCLNNISLNLDFVVADVESVPLLSLNACEDFGLIKRINSNNRITSTSKICKVSVRPASNVQSYKSQPDISFQRESPLFSISNISEHYQHLNAKYSSIDQIIANNGDVFSSTPVDGKIKPTAIPSRRVPHKLKERYRLFLLDLCKQGIIRECKNPTGWISPVVLIEKLDGSLRICLDPKYLIEALYRPFYEIPSQEDINTCLGSKRFYSVMDLTSGFWHSELDEAHSNLCRFSTPFGVYQFKRLPFGLKSSPEIFQKAVVDIFGDIDGVLVYFDDLMIAANTEVEHDIIFNKVLERARQYNVHINPNKIQYKSSSLKFLGHLYSSEGRSVDPSRIEAIQKLTDPTSVKALQRFLDALSRDFLPHNNSDEIQMLQVHTVVSNCKRDSVHVQATNADEVLQELISYVNTSWPLNKSKLSQEAQKFWPIRHDLHLDDSLLYYKHRLVVPVKLRNQVLNQIHKSHHGMVKCKALATETVYWPGINHDIEIFVRDCLVCNKFSSSLKKAPLLTHDVPDFPYQHIACDILEFHRIPYLVVIDIFSKWLDVVKMSSKSAESVCKVSEMLFSIHGIPEIVFADNVPFKSHLCNTFATEMSFQIITCSPHYHQSNGQAENAVKLARGFLNSCSVDNTTSLQKCLLLYRSTPIPSLGVSPSQLLMSRRLRTSIPIKASLLKPCVVSDAQALLKSKQNKMKMNYDKTAYGKDKEFSVGDYVYVQDIFSKEWQPAVVLEVLPEPRSYLVEVGDNILRRNSKFIKPRFTEVAPELLSFPFKNVIYQTLSQAQPNQQQPQNQNSSANRTKTRIIRAPNRLDL</sequence>
<dbReference type="FunFam" id="3.30.420.10:FF:000063">
    <property type="entry name" value="Retrovirus-related Pol polyprotein from transposon 297-like Protein"/>
    <property type="match status" value="1"/>
</dbReference>
<dbReference type="PANTHER" id="PTHR37984">
    <property type="entry name" value="PROTEIN CBG26694"/>
    <property type="match status" value="1"/>
</dbReference>
<dbReference type="Gene3D" id="1.10.340.70">
    <property type="match status" value="1"/>
</dbReference>